<dbReference type="SUPFAM" id="SSF56112">
    <property type="entry name" value="Protein kinase-like (PK-like)"/>
    <property type="match status" value="1"/>
</dbReference>
<dbReference type="Proteomes" id="UP001596391">
    <property type="component" value="Unassembled WGS sequence"/>
</dbReference>
<dbReference type="InterPro" id="IPR011009">
    <property type="entry name" value="Kinase-like_dom_sf"/>
</dbReference>
<feature type="domain" description="SPOR" evidence="3">
    <location>
        <begin position="358"/>
        <end position="437"/>
    </location>
</feature>
<feature type="compositionally biased region" description="Basic and acidic residues" evidence="1">
    <location>
        <begin position="281"/>
        <end position="296"/>
    </location>
</feature>
<dbReference type="SUPFAM" id="SSF110997">
    <property type="entry name" value="Sporulation related repeat"/>
    <property type="match status" value="1"/>
</dbReference>
<accession>A0ABW1ZAT8</accession>
<dbReference type="InterPro" id="IPR007730">
    <property type="entry name" value="SPOR-like_dom"/>
</dbReference>
<gene>
    <name evidence="4" type="ORF">ACFQBQ_13600</name>
</gene>
<evidence type="ECO:0000256" key="2">
    <source>
        <dbReference type="SAM" id="Phobius"/>
    </source>
</evidence>
<organism evidence="4 5">
    <name type="scientific">Granulicella cerasi</name>
    <dbReference type="NCBI Taxonomy" id="741063"/>
    <lineage>
        <taxon>Bacteria</taxon>
        <taxon>Pseudomonadati</taxon>
        <taxon>Acidobacteriota</taxon>
        <taxon>Terriglobia</taxon>
        <taxon>Terriglobales</taxon>
        <taxon>Acidobacteriaceae</taxon>
        <taxon>Granulicella</taxon>
    </lineage>
</organism>
<keyword evidence="5" id="KW-1185">Reference proteome</keyword>
<keyword evidence="2" id="KW-1133">Transmembrane helix</keyword>
<dbReference type="EMBL" id="JBHSWI010000001">
    <property type="protein sequence ID" value="MFC6646600.1"/>
    <property type="molecule type" value="Genomic_DNA"/>
</dbReference>
<keyword evidence="2" id="KW-0812">Transmembrane</keyword>
<feature type="region of interest" description="Disordered" evidence="1">
    <location>
        <begin position="264"/>
        <end position="296"/>
    </location>
</feature>
<dbReference type="PROSITE" id="PS51724">
    <property type="entry name" value="SPOR"/>
    <property type="match status" value="1"/>
</dbReference>
<feature type="transmembrane region" description="Helical" evidence="2">
    <location>
        <begin position="301"/>
        <end position="319"/>
    </location>
</feature>
<evidence type="ECO:0000313" key="5">
    <source>
        <dbReference type="Proteomes" id="UP001596391"/>
    </source>
</evidence>
<evidence type="ECO:0000313" key="4">
    <source>
        <dbReference type="EMBL" id="MFC6646600.1"/>
    </source>
</evidence>
<evidence type="ECO:0000256" key="1">
    <source>
        <dbReference type="SAM" id="MobiDB-lite"/>
    </source>
</evidence>
<protein>
    <recommendedName>
        <fullName evidence="3">SPOR domain-containing protein</fullName>
    </recommendedName>
</protein>
<name>A0ABW1ZAT8_9BACT</name>
<keyword evidence="2" id="KW-0472">Membrane</keyword>
<dbReference type="RefSeq" id="WP_263370257.1">
    <property type="nucleotide sequence ID" value="NZ_JAGSYD010000001.1"/>
</dbReference>
<sequence length="438" mass="47480">MHLWTDFEGKVVNGDYTLGKLLRSEGRNGFFSAADSKGQQAVMRLTEAHFDEEEQLGRWQKVATLKQEHLIGIERTGKTAFDGVSLTYALMESDDANLEDVLKERPLTAAEGLQVARAVTEALRALHGSGMVHEHIEPANVYAVGEVVKLRSDCVRECVADQEFLTAEGCAEKRRKDVHDLGKLLLRCMTLESEWHPLVRLPEPLYRVVPGAIEGTLTLDQIDTMLGREEAPKPVAAAPTEATAKPPVTTPPVAAAPVQTPVAAAAVAEEKPQEQARNFRPRNDLSSRRNAEAKQDQSKRLLMIAGCAVVFLLAIIAVWRMVSSKPKPEAEAAAPVAAAPVVAQRAAPQPMAAPVAPKVVAHGWHVVAFTYNHAGQAQAKADSLAAKHAGLSPQVFSPSGHAPYYVALGGVMSEPEAKALLQRARRSGMPRDTFMRNF</sequence>
<dbReference type="Gene3D" id="1.10.510.10">
    <property type="entry name" value="Transferase(Phosphotransferase) domain 1"/>
    <property type="match status" value="1"/>
</dbReference>
<evidence type="ECO:0000259" key="3">
    <source>
        <dbReference type="PROSITE" id="PS51724"/>
    </source>
</evidence>
<proteinExistence type="predicted"/>
<dbReference type="InterPro" id="IPR036680">
    <property type="entry name" value="SPOR-like_sf"/>
</dbReference>
<comment type="caution">
    <text evidence="4">The sequence shown here is derived from an EMBL/GenBank/DDBJ whole genome shotgun (WGS) entry which is preliminary data.</text>
</comment>
<reference evidence="5" key="1">
    <citation type="journal article" date="2019" name="Int. J. Syst. Evol. Microbiol.">
        <title>The Global Catalogue of Microorganisms (GCM) 10K type strain sequencing project: providing services to taxonomists for standard genome sequencing and annotation.</title>
        <authorList>
            <consortium name="The Broad Institute Genomics Platform"/>
            <consortium name="The Broad Institute Genome Sequencing Center for Infectious Disease"/>
            <person name="Wu L."/>
            <person name="Ma J."/>
        </authorList>
    </citation>
    <scope>NUCLEOTIDE SEQUENCE [LARGE SCALE GENOMIC DNA]</scope>
    <source>
        <strain evidence="5">CGMCC 1.16026</strain>
    </source>
</reference>